<organism evidence="2 3">
    <name type="scientific">Legionella lytica</name>
    <dbReference type="NCBI Taxonomy" id="96232"/>
    <lineage>
        <taxon>Bacteria</taxon>
        <taxon>Pseudomonadati</taxon>
        <taxon>Pseudomonadota</taxon>
        <taxon>Gammaproteobacteria</taxon>
        <taxon>Legionellales</taxon>
        <taxon>Legionellaceae</taxon>
        <taxon>Legionella</taxon>
    </lineage>
</organism>
<dbReference type="EMBL" id="JBGORX010000001">
    <property type="protein sequence ID" value="MFJ1267975.1"/>
    <property type="molecule type" value="Genomic_DNA"/>
</dbReference>
<proteinExistence type="predicted"/>
<keyword evidence="3" id="KW-1185">Reference proteome</keyword>
<protein>
    <submittedName>
        <fullName evidence="2">Uncharacterized protein</fullName>
    </submittedName>
</protein>
<dbReference type="Gene3D" id="3.40.50.2000">
    <property type="entry name" value="Glycogen Phosphorylase B"/>
    <property type="match status" value="1"/>
</dbReference>
<evidence type="ECO:0000256" key="1">
    <source>
        <dbReference type="SAM" id="MobiDB-lite"/>
    </source>
</evidence>
<dbReference type="RefSeq" id="WP_400186802.1">
    <property type="nucleotide sequence ID" value="NZ_JBGORX010000001.1"/>
</dbReference>
<reference evidence="2 3" key="1">
    <citation type="submission" date="2024-08" db="EMBL/GenBank/DDBJ databases">
        <title>Draft Genome Sequence of Legionella lytica strain DSB2004, Isolated From a Fire Sprinkler System.</title>
        <authorList>
            <person name="Everhart A.D."/>
            <person name="Kidane D.T."/>
            <person name="Farone A.L."/>
            <person name="Farone M.B."/>
        </authorList>
    </citation>
    <scope>NUCLEOTIDE SEQUENCE [LARGE SCALE GENOMIC DNA]</scope>
    <source>
        <strain evidence="2 3">DSB2004</strain>
    </source>
</reference>
<name>A0ABW8D9K5_9GAMM</name>
<dbReference type="Proteomes" id="UP001615550">
    <property type="component" value="Unassembled WGS sequence"/>
</dbReference>
<evidence type="ECO:0000313" key="3">
    <source>
        <dbReference type="Proteomes" id="UP001615550"/>
    </source>
</evidence>
<evidence type="ECO:0000313" key="2">
    <source>
        <dbReference type="EMBL" id="MFJ1267975.1"/>
    </source>
</evidence>
<feature type="region of interest" description="Disordered" evidence="1">
    <location>
        <begin position="1"/>
        <end position="24"/>
    </location>
</feature>
<comment type="caution">
    <text evidence="2">The sequence shown here is derived from an EMBL/GenBank/DDBJ whole genome shotgun (WGS) entry which is preliminary data.</text>
</comment>
<accession>A0ABW8D9K5</accession>
<sequence>MSKHSKPYDDIKLSKEHKNQQTKKPLMIGCSGGGGHISAILGIEQSLKQAYLSDTLDLPQYTPVLAEHKPPTASIHTGAHIMHAYGVGKPIQKIIELTPFPLLPNTNTLDEEIKNLSKKEQSNGSRCYIDMLLDVYPEGYESAAVWNILQRNEKTNTLKKLIALQGMSDTFNYKIVYNYFMQKLQEAEAIGSPYTEVISTQAMALPALCDVVKDYNATRSEEKHIVINQYLTDLPTLGAVHFFNVLAALTPAQQRQMRLYGVNMVDDVIQHFFPQGNHFNKIYNIPASKNPMVRFAFKDSTYDNSDKFNQEVTLNLQKEERPYTIAAEEKIASIMLGSQASADTVKYIEPLLKCGVERVFVFGGKNKGISDKIDELINAHPEYKDRIVRLDNQSDKEISALMTRSNIVVTRGGGLSVMEQMAMSHNPEQIVLIHHADARGNTPLSSGISWEDSNVDKLIENLQESGIYSQKTSPRLALRHIAEGQIINCIKKNQEQSELKNFAQKIQNISTSTLNQCVSWLNEGHEDKVINYFKYYTNKENKHEKKYLSMVESLNARCDDCIDYLSKQILDEMKKQNECYIHLVEMDEDVLIVEPQNVAIIVAQVLNGELGNASTALIAAAKSYDAVQTLQNTLSCTNEEQSPFEKLNVFKNSYRKEIKQTIQSNQSSVFKRLIDEIIYQFAVVFSSKKAETLFSPTMVLRKEMHDLKDETSIELFDGTPPLH</sequence>
<feature type="compositionally biased region" description="Basic and acidic residues" evidence="1">
    <location>
        <begin position="1"/>
        <end position="19"/>
    </location>
</feature>
<gene>
    <name evidence="2" type="ORF">ACD661_05305</name>
</gene>